<dbReference type="SUPFAM" id="SSF51735">
    <property type="entry name" value="NAD(P)-binding Rossmann-fold domains"/>
    <property type="match status" value="1"/>
</dbReference>
<dbReference type="Pfam" id="PF22725">
    <property type="entry name" value="GFO_IDH_MocA_C3"/>
    <property type="match status" value="1"/>
</dbReference>
<dbReference type="Gene3D" id="3.30.360.10">
    <property type="entry name" value="Dihydrodipicolinate Reductase, domain 2"/>
    <property type="match status" value="1"/>
</dbReference>
<dbReference type="InterPro" id="IPR000683">
    <property type="entry name" value="Gfo/Idh/MocA-like_OxRdtase_N"/>
</dbReference>
<dbReference type="InterPro" id="IPR036291">
    <property type="entry name" value="NAD(P)-bd_dom_sf"/>
</dbReference>
<sequence length="338" mass="39558">MKPIVTGVLGYGFSGRIFHCPFIDAHEHFELKTVVQRHGNTAKDDYPYIHVAKDYQELLDDEEIELVVITTPSHLHFEHAKQALERNKHVLIEKPYTATYEQAVELNRIADEKNLFISAYQNRRYDGDFLTLSELEKQGMFEKLYEVSMVWDFNYPVQKENWREQDYEGANFVFDLGAHFIDQALHLFGEPKDLYSISKKVREGSKVDDWFEVLFDYGDYVARIKHSCAALIEEPRYTIQTNQGTYQFHKMGEQEPQLIQGVRPLDSDYGDNSLYDYYKLDGTMEKRRVIKGNYLMFYTQMARAIRLGEQPEVTKESAAKVIQYLERIANANKAIQQV</sequence>
<dbReference type="Gene3D" id="3.40.50.720">
    <property type="entry name" value="NAD(P)-binding Rossmann-like Domain"/>
    <property type="match status" value="1"/>
</dbReference>
<dbReference type="Proteomes" id="UP001589609">
    <property type="component" value="Unassembled WGS sequence"/>
</dbReference>
<evidence type="ECO:0000256" key="1">
    <source>
        <dbReference type="ARBA" id="ARBA00010928"/>
    </source>
</evidence>
<evidence type="ECO:0000313" key="6">
    <source>
        <dbReference type="Proteomes" id="UP001589609"/>
    </source>
</evidence>
<evidence type="ECO:0000259" key="3">
    <source>
        <dbReference type="Pfam" id="PF01408"/>
    </source>
</evidence>
<dbReference type="Pfam" id="PF01408">
    <property type="entry name" value="GFO_IDH_MocA"/>
    <property type="match status" value="1"/>
</dbReference>
<proteinExistence type="inferred from homology"/>
<feature type="domain" description="GFO/IDH/MocA-like oxidoreductase" evidence="4">
    <location>
        <begin position="129"/>
        <end position="246"/>
    </location>
</feature>
<organism evidence="5 6">
    <name type="scientific">Ectobacillus funiculus</name>
    <dbReference type="NCBI Taxonomy" id="137993"/>
    <lineage>
        <taxon>Bacteria</taxon>
        <taxon>Bacillati</taxon>
        <taxon>Bacillota</taxon>
        <taxon>Bacilli</taxon>
        <taxon>Bacillales</taxon>
        <taxon>Bacillaceae</taxon>
        <taxon>Ectobacillus</taxon>
    </lineage>
</organism>
<comment type="similarity">
    <text evidence="1">Belongs to the Gfo/Idh/MocA family.</text>
</comment>
<name>A0ABV5WMC7_9BACI</name>
<dbReference type="PANTHER" id="PTHR43708">
    <property type="entry name" value="CONSERVED EXPRESSED OXIDOREDUCTASE (EUROFUNG)"/>
    <property type="match status" value="1"/>
</dbReference>
<dbReference type="RefSeq" id="WP_379951864.1">
    <property type="nucleotide sequence ID" value="NZ_JBHMAF010000196.1"/>
</dbReference>
<dbReference type="EMBL" id="JBHMAF010000196">
    <property type="protein sequence ID" value="MFB9761732.1"/>
    <property type="molecule type" value="Genomic_DNA"/>
</dbReference>
<evidence type="ECO:0000256" key="2">
    <source>
        <dbReference type="ARBA" id="ARBA00023002"/>
    </source>
</evidence>
<evidence type="ECO:0000313" key="5">
    <source>
        <dbReference type="EMBL" id="MFB9761732.1"/>
    </source>
</evidence>
<keyword evidence="6" id="KW-1185">Reference proteome</keyword>
<keyword evidence="2" id="KW-0560">Oxidoreductase</keyword>
<feature type="domain" description="Gfo/Idh/MocA-like oxidoreductase N-terminal" evidence="3">
    <location>
        <begin position="6"/>
        <end position="118"/>
    </location>
</feature>
<dbReference type="InterPro" id="IPR055170">
    <property type="entry name" value="GFO_IDH_MocA-like_dom"/>
</dbReference>
<gene>
    <name evidence="5" type="ORF">ACFFMS_26220</name>
</gene>
<comment type="caution">
    <text evidence="5">The sequence shown here is derived from an EMBL/GenBank/DDBJ whole genome shotgun (WGS) entry which is preliminary data.</text>
</comment>
<evidence type="ECO:0000259" key="4">
    <source>
        <dbReference type="Pfam" id="PF22725"/>
    </source>
</evidence>
<dbReference type="PANTHER" id="PTHR43708:SF5">
    <property type="entry name" value="CONSERVED EXPRESSED OXIDOREDUCTASE (EUROFUNG)-RELATED"/>
    <property type="match status" value="1"/>
</dbReference>
<reference evidence="5 6" key="1">
    <citation type="submission" date="2024-09" db="EMBL/GenBank/DDBJ databases">
        <authorList>
            <person name="Sun Q."/>
            <person name="Mori K."/>
        </authorList>
    </citation>
    <scope>NUCLEOTIDE SEQUENCE [LARGE SCALE GENOMIC DNA]</scope>
    <source>
        <strain evidence="5 6">JCM 11201</strain>
    </source>
</reference>
<accession>A0ABV5WMC7</accession>
<dbReference type="InterPro" id="IPR051317">
    <property type="entry name" value="Gfo/Idh/MocA_oxidoreduct"/>
</dbReference>
<protein>
    <submittedName>
        <fullName evidence="5">Gfo/Idh/MocA family oxidoreductase</fullName>
    </submittedName>
</protein>